<dbReference type="Pfam" id="PF00001">
    <property type="entry name" value="7tm_1"/>
    <property type="match status" value="1"/>
</dbReference>
<evidence type="ECO:0000256" key="4">
    <source>
        <dbReference type="ARBA" id="ARBA00023136"/>
    </source>
</evidence>
<dbReference type="PANTHER" id="PTHR46641">
    <property type="entry name" value="FMRFAMIDE RECEPTOR-RELATED"/>
    <property type="match status" value="1"/>
</dbReference>
<dbReference type="HOGENOM" id="CLU_050919_0_0_1"/>
<protein>
    <recommendedName>
        <fullName evidence="5">G-protein coupled receptors family 1 profile domain-containing protein</fullName>
    </recommendedName>
</protein>
<dbReference type="InterPro" id="IPR000276">
    <property type="entry name" value="GPCR_Rhodpsn"/>
</dbReference>
<dbReference type="InterPro" id="IPR052954">
    <property type="entry name" value="GPCR-Ligand_Int"/>
</dbReference>
<evidence type="ECO:0000256" key="1">
    <source>
        <dbReference type="ARBA" id="ARBA00004370"/>
    </source>
</evidence>
<name>K1R5S5_MAGGI</name>
<dbReference type="InterPro" id="IPR017452">
    <property type="entry name" value="GPCR_Rhodpsn_7TM"/>
</dbReference>
<evidence type="ECO:0000259" key="5">
    <source>
        <dbReference type="PROSITE" id="PS50262"/>
    </source>
</evidence>
<dbReference type="PANTHER" id="PTHR46641:SF2">
    <property type="entry name" value="FMRFAMIDE RECEPTOR"/>
    <property type="match status" value="1"/>
</dbReference>
<organism evidence="6">
    <name type="scientific">Magallana gigas</name>
    <name type="common">Pacific oyster</name>
    <name type="synonym">Crassostrea gigas</name>
    <dbReference type="NCBI Taxonomy" id="29159"/>
    <lineage>
        <taxon>Eukaryota</taxon>
        <taxon>Metazoa</taxon>
        <taxon>Spiralia</taxon>
        <taxon>Lophotrochozoa</taxon>
        <taxon>Mollusca</taxon>
        <taxon>Bivalvia</taxon>
        <taxon>Autobranchia</taxon>
        <taxon>Pteriomorphia</taxon>
        <taxon>Ostreida</taxon>
        <taxon>Ostreoidea</taxon>
        <taxon>Ostreidae</taxon>
        <taxon>Magallana</taxon>
    </lineage>
</organism>
<sequence>MYEILMISSEADKTMSNITEPYSVAVNSTQAVTSSPPQSLEDFIEILCNNYIAPVICGIGIIGNIINYVVLSNRRLKKGSYLYLKALTLFDLMALVFSIPYMVVGVRSSDYFWMWYSVYIFLPMVNFFTACSVWITVVMGIDRFIFVKCPTWSRRRNWKLKTQIKIFAVITFSIIICVPKFFCYEIIENGPTARIRDSEFRHSLFFRYTEIVSTGALHFFPLVILSVVNTYLVKKLQSARDIKKEMKSLNSEHETEWQKSQQTFTVTLVSIVILSIIFILPASIVDVATFADPTFTHLRTMRNLSNLLLWCNLSFNCFLYCIFNRQYLKVLRYVIDRGCDRVRRSPTRSTDFQMA</sequence>
<dbReference type="AlphaFoldDB" id="K1R5S5"/>
<dbReference type="EMBL" id="JH817371">
    <property type="protein sequence ID" value="EKC29326.1"/>
    <property type="molecule type" value="Genomic_DNA"/>
</dbReference>
<dbReference type="InParanoid" id="K1R5S5"/>
<comment type="subcellular location">
    <subcellularLocation>
        <location evidence="1">Membrane</location>
    </subcellularLocation>
</comment>
<dbReference type="Gene3D" id="1.20.1070.10">
    <property type="entry name" value="Rhodopsin 7-helix transmembrane proteins"/>
    <property type="match status" value="1"/>
</dbReference>
<evidence type="ECO:0000313" key="6">
    <source>
        <dbReference type="EMBL" id="EKC29326.1"/>
    </source>
</evidence>
<proteinExistence type="predicted"/>
<dbReference type="PROSITE" id="PS50262">
    <property type="entry name" value="G_PROTEIN_RECEP_F1_2"/>
    <property type="match status" value="1"/>
</dbReference>
<keyword evidence="3" id="KW-1133">Transmembrane helix</keyword>
<dbReference type="PRINTS" id="PR00237">
    <property type="entry name" value="GPCRRHODOPSN"/>
</dbReference>
<keyword evidence="2" id="KW-0812">Transmembrane</keyword>
<feature type="domain" description="G-protein coupled receptors family 1 profile" evidence="5">
    <location>
        <begin position="63"/>
        <end position="320"/>
    </location>
</feature>
<dbReference type="GO" id="GO:0016020">
    <property type="term" value="C:membrane"/>
    <property type="evidence" value="ECO:0007669"/>
    <property type="project" value="UniProtKB-SubCell"/>
</dbReference>
<keyword evidence="4" id="KW-0472">Membrane</keyword>
<reference evidence="6" key="1">
    <citation type="journal article" date="2012" name="Nature">
        <title>The oyster genome reveals stress adaptation and complexity of shell formation.</title>
        <authorList>
            <person name="Zhang G."/>
            <person name="Fang X."/>
            <person name="Guo X."/>
            <person name="Li L."/>
            <person name="Luo R."/>
            <person name="Xu F."/>
            <person name="Yang P."/>
            <person name="Zhang L."/>
            <person name="Wang X."/>
            <person name="Qi H."/>
            <person name="Xiong Z."/>
            <person name="Que H."/>
            <person name="Xie Y."/>
            <person name="Holland P.W."/>
            <person name="Paps J."/>
            <person name="Zhu Y."/>
            <person name="Wu F."/>
            <person name="Chen Y."/>
            <person name="Wang J."/>
            <person name="Peng C."/>
            <person name="Meng J."/>
            <person name="Yang L."/>
            <person name="Liu J."/>
            <person name="Wen B."/>
            <person name="Zhang N."/>
            <person name="Huang Z."/>
            <person name="Zhu Q."/>
            <person name="Feng Y."/>
            <person name="Mount A."/>
            <person name="Hedgecock D."/>
            <person name="Xu Z."/>
            <person name="Liu Y."/>
            <person name="Domazet-Loso T."/>
            <person name="Du Y."/>
            <person name="Sun X."/>
            <person name="Zhang S."/>
            <person name="Liu B."/>
            <person name="Cheng P."/>
            <person name="Jiang X."/>
            <person name="Li J."/>
            <person name="Fan D."/>
            <person name="Wang W."/>
            <person name="Fu W."/>
            <person name="Wang T."/>
            <person name="Wang B."/>
            <person name="Zhang J."/>
            <person name="Peng Z."/>
            <person name="Li Y."/>
            <person name="Li N."/>
            <person name="Wang J."/>
            <person name="Chen M."/>
            <person name="He Y."/>
            <person name="Tan F."/>
            <person name="Song X."/>
            <person name="Zheng Q."/>
            <person name="Huang R."/>
            <person name="Yang H."/>
            <person name="Du X."/>
            <person name="Chen L."/>
            <person name="Yang M."/>
            <person name="Gaffney P.M."/>
            <person name="Wang S."/>
            <person name="Luo L."/>
            <person name="She Z."/>
            <person name="Ming Y."/>
            <person name="Huang W."/>
            <person name="Zhang S."/>
            <person name="Huang B."/>
            <person name="Zhang Y."/>
            <person name="Qu T."/>
            <person name="Ni P."/>
            <person name="Miao G."/>
            <person name="Wang J."/>
            <person name="Wang Q."/>
            <person name="Steinberg C.E."/>
            <person name="Wang H."/>
            <person name="Li N."/>
            <person name="Qian L."/>
            <person name="Zhang G."/>
            <person name="Li Y."/>
            <person name="Yang H."/>
            <person name="Liu X."/>
            <person name="Wang J."/>
            <person name="Yin Y."/>
            <person name="Wang J."/>
        </authorList>
    </citation>
    <scope>NUCLEOTIDE SEQUENCE [LARGE SCALE GENOMIC DNA]</scope>
    <source>
        <strain evidence="6">05x7-T-G4-1.051#20</strain>
    </source>
</reference>
<evidence type="ECO:0000256" key="2">
    <source>
        <dbReference type="ARBA" id="ARBA00022692"/>
    </source>
</evidence>
<dbReference type="SMART" id="SM01381">
    <property type="entry name" value="7TM_GPCR_Srsx"/>
    <property type="match status" value="1"/>
</dbReference>
<dbReference type="CDD" id="cd14978">
    <property type="entry name" value="7tmA_FMRFamide_R-like"/>
    <property type="match status" value="1"/>
</dbReference>
<dbReference type="GO" id="GO:0004930">
    <property type="term" value="F:G protein-coupled receptor activity"/>
    <property type="evidence" value="ECO:0007669"/>
    <property type="project" value="InterPro"/>
</dbReference>
<gene>
    <name evidence="6" type="ORF">CGI_10009809</name>
</gene>
<accession>K1R5S5</accession>
<evidence type="ECO:0000256" key="3">
    <source>
        <dbReference type="ARBA" id="ARBA00022989"/>
    </source>
</evidence>
<dbReference type="SUPFAM" id="SSF81321">
    <property type="entry name" value="Family A G protein-coupled receptor-like"/>
    <property type="match status" value="1"/>
</dbReference>